<evidence type="ECO:0000313" key="2">
    <source>
        <dbReference type="EMBL" id="CAH0025401.1"/>
    </source>
</evidence>
<accession>A0A9N9VLS1</accession>
<dbReference type="EMBL" id="CABFNQ020000710">
    <property type="protein sequence ID" value="CAH0025401.1"/>
    <property type="molecule type" value="Genomic_DNA"/>
</dbReference>
<keyword evidence="3" id="KW-1185">Reference proteome</keyword>
<feature type="compositionally biased region" description="Basic and acidic residues" evidence="1">
    <location>
        <begin position="598"/>
        <end position="610"/>
    </location>
</feature>
<feature type="region of interest" description="Disordered" evidence="1">
    <location>
        <begin position="220"/>
        <end position="263"/>
    </location>
</feature>
<feature type="compositionally biased region" description="Basic and acidic residues" evidence="1">
    <location>
        <begin position="452"/>
        <end position="462"/>
    </location>
</feature>
<feature type="region of interest" description="Disordered" evidence="1">
    <location>
        <begin position="1"/>
        <end position="28"/>
    </location>
</feature>
<sequence>MERPIAGPGQYRYGSPHYSLEPHTQKQTTQSTYINQLDANDHELVIKTYSYMPNQQLGNGRSLPQNIYQHQPSYMTGPFNVPITPSFPVEQSFYNGFINEPPAPQATQYCFVPLAPNANLGPPSAPLQSAQNPDLNLDPALQHPSYEYAPAIPPPTSNAGYLSLGDQASPSDFYHDVTQPNPLQAQSGFYHGIPQPGPLPAQSDFCHGVVQPSALQAQNNAYDSADQPSPRRARKRCRTGLPEHDTAPSGNSSLQPNAAQVGGGGLYYEHARADESGRDPTTAGVPARWQKFDSKIKETLSNPNKPPTSRDNKPPINAPEDFDDPQLVDDCKSQKLAVPGGLKYSGPGEARFMAGESKRLFHKKPERCTYPNNDETFPRTDAEWWFCALLIYNAMVNWESYQEWMKCLPEKLRNKKQQLLIEEYRRRRERRVEILQARQSNNASSSDGGSIRADEADHEEVNRPIPELADLLPTPEEVEDMPSLADQQKKVLGRTLNTETASEESWRLLKCAFEAQQGRSGARPGTGKDGSWESYPSFLDRILAIVNVLRTTKQVVKDLLTLGDGGSQRLANSPYAAQASKGENLKNNVGKKFPKSKLKAEATEKAEGPGKKANTPEPKGSTSNFQHLGEAGESGLSFVDADDSRADPSLENEGEPSRDLLTAGDHTQLEGHSKDNAEAAVLEYLRQP</sequence>
<feature type="region of interest" description="Disordered" evidence="1">
    <location>
        <begin position="179"/>
        <end position="205"/>
    </location>
</feature>
<name>A0A9N9VLS1_9HYPO</name>
<dbReference type="Proteomes" id="UP000696573">
    <property type="component" value="Unassembled WGS sequence"/>
</dbReference>
<comment type="caution">
    <text evidence="2">The sequence shown here is derived from an EMBL/GenBank/DDBJ whole genome shotgun (WGS) entry which is preliminary data.</text>
</comment>
<dbReference type="AlphaFoldDB" id="A0A9N9VLS1"/>
<feature type="region of interest" description="Disordered" evidence="1">
    <location>
        <begin position="294"/>
        <end position="327"/>
    </location>
</feature>
<gene>
    <name evidence="2" type="ORF">CRHIZ90672A_00008192</name>
</gene>
<organism evidence="2 3">
    <name type="scientific">Clonostachys rhizophaga</name>
    <dbReference type="NCBI Taxonomy" id="160324"/>
    <lineage>
        <taxon>Eukaryota</taxon>
        <taxon>Fungi</taxon>
        <taxon>Dikarya</taxon>
        <taxon>Ascomycota</taxon>
        <taxon>Pezizomycotina</taxon>
        <taxon>Sordariomycetes</taxon>
        <taxon>Hypocreomycetidae</taxon>
        <taxon>Hypocreales</taxon>
        <taxon>Bionectriaceae</taxon>
        <taxon>Clonostachys</taxon>
    </lineage>
</organism>
<reference evidence="2" key="1">
    <citation type="submission" date="2021-10" db="EMBL/GenBank/DDBJ databases">
        <authorList>
            <person name="Piombo E."/>
        </authorList>
    </citation>
    <scope>NUCLEOTIDE SEQUENCE</scope>
</reference>
<feature type="compositionally biased region" description="Basic and acidic residues" evidence="1">
    <location>
        <begin position="667"/>
        <end position="676"/>
    </location>
</feature>
<feature type="compositionally biased region" description="Polar residues" evidence="1">
    <location>
        <begin position="437"/>
        <end position="448"/>
    </location>
</feature>
<feature type="compositionally biased region" description="Polar residues" evidence="1">
    <location>
        <begin position="248"/>
        <end position="258"/>
    </location>
</feature>
<evidence type="ECO:0000256" key="1">
    <source>
        <dbReference type="SAM" id="MobiDB-lite"/>
    </source>
</evidence>
<evidence type="ECO:0000313" key="3">
    <source>
        <dbReference type="Proteomes" id="UP000696573"/>
    </source>
</evidence>
<dbReference type="OrthoDB" id="4814848at2759"/>
<feature type="region of interest" description="Disordered" evidence="1">
    <location>
        <begin position="435"/>
        <end position="474"/>
    </location>
</feature>
<feature type="region of interest" description="Disordered" evidence="1">
    <location>
        <begin position="576"/>
        <end position="676"/>
    </location>
</feature>
<proteinExistence type="predicted"/>
<protein>
    <submittedName>
        <fullName evidence="2">Uncharacterized protein</fullName>
    </submittedName>
</protein>